<proteinExistence type="inferred from homology"/>
<dbReference type="NCBIfam" id="NF004824">
    <property type="entry name" value="PRK06180.1"/>
    <property type="match status" value="1"/>
</dbReference>
<evidence type="ECO:0000256" key="1">
    <source>
        <dbReference type="ARBA" id="ARBA00006484"/>
    </source>
</evidence>
<dbReference type="SUPFAM" id="SSF51735">
    <property type="entry name" value="NAD(P)-binding Rossmann-fold domains"/>
    <property type="match status" value="1"/>
</dbReference>
<dbReference type="AlphaFoldDB" id="A0A845A6T7"/>
<gene>
    <name evidence="4" type="ORF">GRI39_02785</name>
</gene>
<dbReference type="InterPro" id="IPR051911">
    <property type="entry name" value="SDR_oxidoreductase"/>
</dbReference>
<dbReference type="Pfam" id="PF00106">
    <property type="entry name" value="adh_short"/>
    <property type="match status" value="1"/>
</dbReference>
<dbReference type="Proteomes" id="UP000460561">
    <property type="component" value="Unassembled WGS sequence"/>
</dbReference>
<dbReference type="PANTHER" id="PTHR43976">
    <property type="entry name" value="SHORT CHAIN DEHYDROGENASE"/>
    <property type="match status" value="1"/>
</dbReference>
<evidence type="ECO:0000313" key="4">
    <source>
        <dbReference type="EMBL" id="MXP24973.1"/>
    </source>
</evidence>
<dbReference type="Gene3D" id="3.40.50.720">
    <property type="entry name" value="NAD(P)-binding Rossmann-like Domain"/>
    <property type="match status" value="1"/>
</dbReference>
<dbReference type="PRINTS" id="PR00080">
    <property type="entry name" value="SDRFAMILY"/>
</dbReference>
<reference evidence="4 5" key="1">
    <citation type="submission" date="2019-12" db="EMBL/GenBank/DDBJ databases">
        <title>Genomic-based taxomic classification of the family Erythrobacteraceae.</title>
        <authorList>
            <person name="Xu L."/>
        </authorList>
    </citation>
    <scope>NUCLEOTIDE SEQUENCE [LARGE SCALE GENOMIC DNA]</scope>
    <source>
        <strain evidence="4 5">DSM 18604</strain>
    </source>
</reference>
<dbReference type="EMBL" id="WTYQ01000001">
    <property type="protein sequence ID" value="MXP24973.1"/>
    <property type="molecule type" value="Genomic_DNA"/>
</dbReference>
<evidence type="ECO:0000313" key="5">
    <source>
        <dbReference type="Proteomes" id="UP000460561"/>
    </source>
</evidence>
<dbReference type="OrthoDB" id="9793825at2"/>
<name>A0A845A6T7_9SPHN</name>
<dbReference type="CDD" id="cd05374">
    <property type="entry name" value="17beta-HSD-like_SDR_c"/>
    <property type="match status" value="1"/>
</dbReference>
<dbReference type="PRINTS" id="PR00081">
    <property type="entry name" value="GDHRDH"/>
</dbReference>
<dbReference type="InterPro" id="IPR002347">
    <property type="entry name" value="SDR_fam"/>
</dbReference>
<sequence>MKHWLITGVSSGLGKALGEAALQKGDRVTGTMRKIADKAAFEAMSPERATGILIDLSLPDLAKSTIEEALTELPPVDILVNNAGFGLTGAIEETPFDQIRNLFEVNLMGPIAMIQAILPQMRQRRAGHIVNITSMSGFAPWGGTGVYGASKYAMECIGQTLAQEVACFGIKVTNVAPGGFRTGFAGKALAEADCPISDYDETPVRQNRDILFEGGGKESGDPIRGAQAILKAVAMEEPPKHLFLGKDALLHTHEHLEMVEAEMERWKDLSLSTAFAAETTV</sequence>
<comment type="caution">
    <text evidence="4">The sequence shown here is derived from an EMBL/GenBank/DDBJ whole genome shotgun (WGS) entry which is preliminary data.</text>
</comment>
<dbReference type="InterPro" id="IPR036291">
    <property type="entry name" value="NAD(P)-bd_dom_sf"/>
</dbReference>
<dbReference type="PANTHER" id="PTHR43976:SF16">
    <property type="entry name" value="SHORT-CHAIN DEHYDROGENASE_REDUCTASE FAMILY PROTEIN"/>
    <property type="match status" value="1"/>
</dbReference>
<dbReference type="GO" id="GO:0016491">
    <property type="term" value="F:oxidoreductase activity"/>
    <property type="evidence" value="ECO:0007669"/>
    <property type="project" value="UniProtKB-KW"/>
</dbReference>
<protein>
    <submittedName>
        <fullName evidence="4">SDR family NAD(P)-dependent oxidoreductase</fullName>
    </submittedName>
</protein>
<evidence type="ECO:0000256" key="2">
    <source>
        <dbReference type="ARBA" id="ARBA00023002"/>
    </source>
</evidence>
<keyword evidence="2" id="KW-0560">Oxidoreductase</keyword>
<dbReference type="InterPro" id="IPR020904">
    <property type="entry name" value="Sc_DH/Rdtase_CS"/>
</dbReference>
<comment type="similarity">
    <text evidence="1 3">Belongs to the short-chain dehydrogenases/reductases (SDR) family.</text>
</comment>
<evidence type="ECO:0000256" key="3">
    <source>
        <dbReference type="RuleBase" id="RU000363"/>
    </source>
</evidence>
<dbReference type="PROSITE" id="PS00061">
    <property type="entry name" value="ADH_SHORT"/>
    <property type="match status" value="1"/>
</dbReference>
<dbReference type="RefSeq" id="WP_160738154.1">
    <property type="nucleotide sequence ID" value="NZ_WTYQ01000001.1"/>
</dbReference>
<accession>A0A845A6T7</accession>
<keyword evidence="5" id="KW-1185">Reference proteome</keyword>
<organism evidence="4 5">
    <name type="scientific">Altericroceibacterium indicum</name>
    <dbReference type="NCBI Taxonomy" id="374177"/>
    <lineage>
        <taxon>Bacteria</taxon>
        <taxon>Pseudomonadati</taxon>
        <taxon>Pseudomonadota</taxon>
        <taxon>Alphaproteobacteria</taxon>
        <taxon>Sphingomonadales</taxon>
        <taxon>Erythrobacteraceae</taxon>
        <taxon>Altericroceibacterium</taxon>
    </lineage>
</organism>